<feature type="transmembrane region" description="Helical" evidence="1">
    <location>
        <begin position="83"/>
        <end position="101"/>
    </location>
</feature>
<dbReference type="STRING" id="1797994.A2227_06845"/>
<feature type="transmembrane region" description="Helical" evidence="1">
    <location>
        <begin position="49"/>
        <end position="71"/>
    </location>
</feature>
<reference evidence="2 3" key="1">
    <citation type="journal article" date="2016" name="Nat. Commun.">
        <title>Thousands of microbial genomes shed light on interconnected biogeochemical processes in an aquifer system.</title>
        <authorList>
            <person name="Anantharaman K."/>
            <person name="Brown C.T."/>
            <person name="Hug L.A."/>
            <person name="Sharon I."/>
            <person name="Castelle C.J."/>
            <person name="Probst A.J."/>
            <person name="Thomas B.C."/>
            <person name="Singh A."/>
            <person name="Wilkins M.J."/>
            <person name="Karaoz U."/>
            <person name="Brodie E.L."/>
            <person name="Williams K.H."/>
            <person name="Hubbard S.S."/>
            <person name="Banfield J.F."/>
        </authorList>
    </citation>
    <scope>NUCLEOTIDE SEQUENCE [LARGE SCALE GENOMIC DNA]</scope>
</reference>
<dbReference type="EMBL" id="MFGB01000002">
    <property type="protein sequence ID" value="OGF28184.1"/>
    <property type="molecule type" value="Genomic_DNA"/>
</dbReference>
<feature type="transmembrane region" description="Helical" evidence="1">
    <location>
        <begin position="22"/>
        <end position="42"/>
    </location>
</feature>
<gene>
    <name evidence="2" type="ORF">A2227_06845</name>
</gene>
<evidence type="ECO:0000313" key="3">
    <source>
        <dbReference type="Proteomes" id="UP000178367"/>
    </source>
</evidence>
<evidence type="ECO:0000313" key="2">
    <source>
        <dbReference type="EMBL" id="OGF28184.1"/>
    </source>
</evidence>
<keyword evidence="1" id="KW-0472">Membrane</keyword>
<evidence type="ECO:0000256" key="1">
    <source>
        <dbReference type="SAM" id="Phobius"/>
    </source>
</evidence>
<dbReference type="Proteomes" id="UP000178367">
    <property type="component" value="Unassembled WGS sequence"/>
</dbReference>
<sequence length="132" mass="14976">MNIEKNIASDQTIVPWYFGRKFWGILIGLSALPSIWLIIAGPKLSTDNIFIIIPGYFWLMAEGFVSLTLFMLNQLNAAGLTTIYYDILYCIILLLFFYLSFRKKRVNVILSIIIIIIIIISTYGSIGVMIAS</sequence>
<dbReference type="AlphaFoldDB" id="A0A1F5SNB9"/>
<feature type="transmembrane region" description="Helical" evidence="1">
    <location>
        <begin position="108"/>
        <end position="131"/>
    </location>
</feature>
<accession>A0A1F5SNB9</accession>
<organism evidence="2 3">
    <name type="scientific">Candidatus Falkowbacteria bacterium RIFOXYA2_FULL_47_19</name>
    <dbReference type="NCBI Taxonomy" id="1797994"/>
    <lineage>
        <taxon>Bacteria</taxon>
        <taxon>Candidatus Falkowiibacteriota</taxon>
    </lineage>
</organism>
<comment type="caution">
    <text evidence="2">The sequence shown here is derived from an EMBL/GenBank/DDBJ whole genome shotgun (WGS) entry which is preliminary data.</text>
</comment>
<keyword evidence="1" id="KW-1133">Transmembrane helix</keyword>
<proteinExistence type="predicted"/>
<name>A0A1F5SNB9_9BACT</name>
<protein>
    <submittedName>
        <fullName evidence="2">Uncharacterized protein</fullName>
    </submittedName>
</protein>
<keyword evidence="1" id="KW-0812">Transmembrane</keyword>